<reference evidence="6" key="1">
    <citation type="submission" date="2014-02" db="EMBL/GenBank/DDBJ databases">
        <title>Expanding our view of genomic diversity in Candidatus Accumulibacter clades.</title>
        <authorList>
            <person name="Skennerton C.T."/>
            <person name="Barr J.J."/>
            <person name="Slater F.R."/>
            <person name="Bond P.L."/>
            <person name="Tyson G.W."/>
        </authorList>
    </citation>
    <scope>NUCLEOTIDE SEQUENCE [LARGE SCALE GENOMIC DNA]</scope>
</reference>
<feature type="domain" description="Calx-beta" evidence="5">
    <location>
        <begin position="124"/>
        <end position="213"/>
    </location>
</feature>
<evidence type="ECO:0000313" key="6">
    <source>
        <dbReference type="EMBL" id="EXI65772.1"/>
    </source>
</evidence>
<feature type="domain" description="Calx-beta" evidence="5">
    <location>
        <begin position="9"/>
        <end position="109"/>
    </location>
</feature>
<proteinExistence type="predicted"/>
<evidence type="ECO:0000259" key="5">
    <source>
        <dbReference type="Pfam" id="PF03160"/>
    </source>
</evidence>
<evidence type="ECO:0000256" key="4">
    <source>
        <dbReference type="SAM" id="MobiDB-lite"/>
    </source>
</evidence>
<dbReference type="EMBL" id="JFAX01000019">
    <property type="protein sequence ID" value="EXI65772.1"/>
    <property type="molecule type" value="Genomic_DNA"/>
</dbReference>
<sequence length="351" mass="36876">MSRIISVDDIVISKSAAHAVFTVRLSEADPRAAVTVRWTLIGLTSASGDERDDEFGMLVFDPGVVERVISVSIASRRVAARTETLALIICSASANAVIGNTVAIATIIDCTAALGRPLVTVDDCVVDSSMREASFVVTLDRPSTSLVAMSYATQDAGAVAGRHYVATSGRLNFAPGETAKTVRVTLLDAMAADPFDAFNLVLSQLAGATTLDPVGTAIIVGHARPLLLPPGRCAGAIVVRSSHATGHALVPADARHDGSCRTDYGTAGEDTGGDFLDHAGFLAPGPDEMLRTMWLTLSGDAAEEPSPRRAARDCPPAAPAGQRRVRASRQRRRSSPKLRRAGRLWSAPTLQ</sequence>
<name>A0A011NM81_9PROT</name>
<dbReference type="PATRIC" id="fig|1454001.3.peg.3030"/>
<evidence type="ECO:0000256" key="3">
    <source>
        <dbReference type="ARBA" id="ARBA00022837"/>
    </source>
</evidence>
<feature type="compositionally biased region" description="Basic residues" evidence="4">
    <location>
        <begin position="323"/>
        <end position="342"/>
    </location>
</feature>
<keyword evidence="7" id="KW-1185">Reference proteome</keyword>
<keyword evidence="1" id="KW-0732">Signal</keyword>
<dbReference type="GO" id="GO:0007154">
    <property type="term" value="P:cell communication"/>
    <property type="evidence" value="ECO:0007669"/>
    <property type="project" value="InterPro"/>
</dbReference>
<organism evidence="6 7">
    <name type="scientific">Candidatus Accumulibacter adjunctus</name>
    <dbReference type="NCBI Taxonomy" id="1454001"/>
    <lineage>
        <taxon>Bacteria</taxon>
        <taxon>Pseudomonadati</taxon>
        <taxon>Pseudomonadota</taxon>
        <taxon>Betaproteobacteria</taxon>
        <taxon>Candidatus Accumulibacter</taxon>
    </lineage>
</organism>
<keyword evidence="2" id="KW-0677">Repeat</keyword>
<dbReference type="Pfam" id="PF03160">
    <property type="entry name" value="Calx-beta"/>
    <property type="match status" value="2"/>
</dbReference>
<dbReference type="InterPro" id="IPR038081">
    <property type="entry name" value="CalX-like_sf"/>
</dbReference>
<keyword evidence="3" id="KW-0106">Calcium</keyword>
<gene>
    <name evidence="6" type="ORF">AW08_02984</name>
</gene>
<dbReference type="SUPFAM" id="SSF141072">
    <property type="entry name" value="CalX-like"/>
    <property type="match status" value="2"/>
</dbReference>
<comment type="caution">
    <text evidence="6">The sequence shown here is derived from an EMBL/GenBank/DDBJ whole genome shotgun (WGS) entry which is preliminary data.</text>
</comment>
<evidence type="ECO:0000256" key="1">
    <source>
        <dbReference type="ARBA" id="ARBA00022729"/>
    </source>
</evidence>
<dbReference type="InterPro" id="IPR003644">
    <property type="entry name" value="Calx_beta"/>
</dbReference>
<feature type="region of interest" description="Disordered" evidence="4">
    <location>
        <begin position="301"/>
        <end position="351"/>
    </location>
</feature>
<dbReference type="STRING" id="1454001.AW08_02984"/>
<dbReference type="Gene3D" id="2.60.40.2030">
    <property type="match status" value="2"/>
</dbReference>
<accession>A0A011NM81</accession>
<evidence type="ECO:0000256" key="2">
    <source>
        <dbReference type="ARBA" id="ARBA00022737"/>
    </source>
</evidence>
<dbReference type="Proteomes" id="UP000020218">
    <property type="component" value="Unassembled WGS sequence"/>
</dbReference>
<evidence type="ECO:0000313" key="7">
    <source>
        <dbReference type="Proteomes" id="UP000020218"/>
    </source>
</evidence>
<dbReference type="GO" id="GO:0016020">
    <property type="term" value="C:membrane"/>
    <property type="evidence" value="ECO:0007669"/>
    <property type="project" value="InterPro"/>
</dbReference>
<dbReference type="AlphaFoldDB" id="A0A011NM81"/>
<protein>
    <submittedName>
        <fullName evidence="6">Sodium/calcium exchanger 1</fullName>
    </submittedName>
</protein>